<accession>A0A433Q6B7</accession>
<dbReference type="EMBL" id="RBNJ01013308">
    <property type="protein sequence ID" value="RUS25320.1"/>
    <property type="molecule type" value="Genomic_DNA"/>
</dbReference>
<name>A0A433Q6B7_9FUNG</name>
<dbReference type="Proteomes" id="UP000274822">
    <property type="component" value="Unassembled WGS sequence"/>
</dbReference>
<proteinExistence type="predicted"/>
<reference evidence="1 2" key="1">
    <citation type="journal article" date="2018" name="New Phytol.">
        <title>Phylogenomics of Endogonaceae and evolution of mycorrhizas within Mucoromycota.</title>
        <authorList>
            <person name="Chang Y."/>
            <person name="Desiro A."/>
            <person name="Na H."/>
            <person name="Sandor L."/>
            <person name="Lipzen A."/>
            <person name="Clum A."/>
            <person name="Barry K."/>
            <person name="Grigoriev I.V."/>
            <person name="Martin F.M."/>
            <person name="Stajich J.E."/>
            <person name="Smith M.E."/>
            <person name="Bonito G."/>
            <person name="Spatafora J.W."/>
        </authorList>
    </citation>
    <scope>NUCLEOTIDE SEQUENCE [LARGE SCALE GENOMIC DNA]</scope>
    <source>
        <strain evidence="1 2">AD002</strain>
    </source>
</reference>
<evidence type="ECO:0000313" key="2">
    <source>
        <dbReference type="Proteomes" id="UP000274822"/>
    </source>
</evidence>
<organism evidence="1 2">
    <name type="scientific">Jimgerdemannia flammicorona</name>
    <dbReference type="NCBI Taxonomy" id="994334"/>
    <lineage>
        <taxon>Eukaryota</taxon>
        <taxon>Fungi</taxon>
        <taxon>Fungi incertae sedis</taxon>
        <taxon>Mucoromycota</taxon>
        <taxon>Mucoromycotina</taxon>
        <taxon>Endogonomycetes</taxon>
        <taxon>Endogonales</taxon>
        <taxon>Endogonaceae</taxon>
        <taxon>Jimgerdemannia</taxon>
    </lineage>
</organism>
<dbReference type="AlphaFoldDB" id="A0A433Q6B7"/>
<sequence length="74" mass="8276">MRFSSLLWPSSLVPSEGSSMLSSEDLSPSEAVVSSTTTSCSTPWKIRLIQPVVEVCFGIPERDRRLQILYWSDV</sequence>
<keyword evidence="2" id="KW-1185">Reference proteome</keyword>
<gene>
    <name evidence="1" type="ORF">BC938DRAFT_472337</name>
</gene>
<protein>
    <submittedName>
        <fullName evidence="1">Uncharacterized protein</fullName>
    </submittedName>
</protein>
<comment type="caution">
    <text evidence="1">The sequence shown here is derived from an EMBL/GenBank/DDBJ whole genome shotgun (WGS) entry which is preliminary data.</text>
</comment>
<evidence type="ECO:0000313" key="1">
    <source>
        <dbReference type="EMBL" id="RUS25320.1"/>
    </source>
</evidence>